<evidence type="ECO:0000313" key="3">
    <source>
        <dbReference type="Proteomes" id="UP000501868"/>
    </source>
</evidence>
<reference evidence="2 3" key="1">
    <citation type="submission" date="2020-04" db="EMBL/GenBank/DDBJ databases">
        <title>Genome-Wide Identification of 5-Methylcytosine Sites in Bacterial Genomes By High-Throughput Sequencing of MspJI Restriction Fragments.</title>
        <authorList>
            <person name="Wu V."/>
        </authorList>
    </citation>
    <scope>NUCLEOTIDE SEQUENCE [LARGE SCALE GENOMIC DNA]</scope>
    <source>
        <strain evidence="2 3">S2</strain>
    </source>
</reference>
<dbReference type="PANTHER" id="PTHR34821">
    <property type="entry name" value="INNER MEMBRANE PROTEIN YDCZ"/>
    <property type="match status" value="1"/>
</dbReference>
<keyword evidence="1" id="KW-1133">Transmembrane helix</keyword>
<dbReference type="Pfam" id="PF04657">
    <property type="entry name" value="DMT_YdcZ"/>
    <property type="match status" value="1"/>
</dbReference>
<dbReference type="InterPro" id="IPR006750">
    <property type="entry name" value="YdcZ"/>
</dbReference>
<feature type="transmembrane region" description="Helical" evidence="1">
    <location>
        <begin position="92"/>
        <end position="115"/>
    </location>
</feature>
<dbReference type="Proteomes" id="UP000501868">
    <property type="component" value="Chromosome"/>
</dbReference>
<organism evidence="2 3">
    <name type="scientific">Priestia megaterium</name>
    <name type="common">Bacillus megaterium</name>
    <dbReference type="NCBI Taxonomy" id="1404"/>
    <lineage>
        <taxon>Bacteria</taxon>
        <taxon>Bacillati</taxon>
        <taxon>Bacillota</taxon>
        <taxon>Bacilli</taxon>
        <taxon>Bacillales</taxon>
        <taxon>Bacillaceae</taxon>
        <taxon>Priestia</taxon>
    </lineage>
</organism>
<evidence type="ECO:0000256" key="1">
    <source>
        <dbReference type="SAM" id="Phobius"/>
    </source>
</evidence>
<dbReference type="EMBL" id="CP051128">
    <property type="protein sequence ID" value="QIZ06559.1"/>
    <property type="molecule type" value="Genomic_DNA"/>
</dbReference>
<accession>A0A6H1NZ38</accession>
<dbReference type="GO" id="GO:0005886">
    <property type="term" value="C:plasma membrane"/>
    <property type="evidence" value="ECO:0007669"/>
    <property type="project" value="TreeGrafter"/>
</dbReference>
<gene>
    <name evidence="2" type="ORF">HFZ78_07440</name>
</gene>
<keyword evidence="1" id="KW-0812">Transmembrane</keyword>
<reference evidence="2 3" key="2">
    <citation type="submission" date="2020-04" db="EMBL/GenBank/DDBJ databases">
        <authorList>
            <person name="Fomenkov A."/>
            <person name="Anton B.P."/>
            <person name="Roberts R.J."/>
        </authorList>
    </citation>
    <scope>NUCLEOTIDE SEQUENCE [LARGE SCALE GENOMIC DNA]</scope>
    <source>
        <strain evidence="2 3">S2</strain>
    </source>
</reference>
<feature type="transmembrane region" description="Helical" evidence="1">
    <location>
        <begin position="66"/>
        <end position="86"/>
    </location>
</feature>
<name>A0A6H1NZ38_PRIMG</name>
<proteinExistence type="predicted"/>
<evidence type="ECO:0000313" key="2">
    <source>
        <dbReference type="EMBL" id="QIZ06559.1"/>
    </source>
</evidence>
<dbReference type="AlphaFoldDB" id="A0A6H1NZ38"/>
<keyword evidence="1" id="KW-0472">Membrane</keyword>
<sequence length="170" mass="18145">MILGLLFAIIAGALVALQNIFNSKVNERAGSWATTTLVLGMGFLASLTFGLLFEGGKLFHLQNMQTWYWFSGLIGIGVVVCLVQGIKRLGATYAIAIALTSQLVVALLGDTLGWLGLNKVPFTFNQLIGVLVIVGGIVVFKFGGSGEGHKVPKLTWPFAKGNKISDFKSN</sequence>
<dbReference type="PANTHER" id="PTHR34821:SF3">
    <property type="entry name" value="MEMBRANE PROTEIN"/>
    <property type="match status" value="1"/>
</dbReference>
<feature type="transmembrane region" description="Helical" evidence="1">
    <location>
        <begin position="127"/>
        <end position="144"/>
    </location>
</feature>
<protein>
    <submittedName>
        <fullName evidence="2">DMT family transporter</fullName>
    </submittedName>
</protein>
<feature type="transmembrane region" description="Helical" evidence="1">
    <location>
        <begin position="32"/>
        <end position="54"/>
    </location>
</feature>